<proteinExistence type="predicted"/>
<dbReference type="Proteomes" id="UP000008710">
    <property type="component" value="Plasmid pRHL1"/>
</dbReference>
<feature type="compositionally biased region" description="Polar residues" evidence="1">
    <location>
        <begin position="11"/>
        <end position="21"/>
    </location>
</feature>
<feature type="region of interest" description="Disordered" evidence="1">
    <location>
        <begin position="1"/>
        <end position="83"/>
    </location>
</feature>
<dbReference type="AlphaFoldDB" id="Q0RWZ4"/>
<dbReference type="HOGENOM" id="CLU_2540362_0_0_11"/>
<evidence type="ECO:0000256" key="1">
    <source>
        <dbReference type="SAM" id="MobiDB-lite"/>
    </source>
</evidence>
<geneLocation type="plasmid" evidence="2 3">
    <name>pRHL1</name>
</geneLocation>
<dbReference type="KEGG" id="rha:RHA1_ro09149"/>
<feature type="compositionally biased region" description="Low complexity" evidence="1">
    <location>
        <begin position="22"/>
        <end position="33"/>
    </location>
</feature>
<reference evidence="3" key="1">
    <citation type="journal article" date="2006" name="Proc. Natl. Acad. Sci. U.S.A.">
        <title>The complete genome of Rhodococcus sp. RHA1 provides insights into a catabolic powerhouse.</title>
        <authorList>
            <person name="McLeod M.P."/>
            <person name="Warren R.L."/>
            <person name="Hsiao W.W.L."/>
            <person name="Araki N."/>
            <person name="Myhre M."/>
            <person name="Fernandes C."/>
            <person name="Miyazawa D."/>
            <person name="Wong W."/>
            <person name="Lillquist A.L."/>
            <person name="Wang D."/>
            <person name="Dosanjh M."/>
            <person name="Hara H."/>
            <person name="Petrescu A."/>
            <person name="Morin R.D."/>
            <person name="Yang G."/>
            <person name="Stott J.M."/>
            <person name="Schein J.E."/>
            <person name="Shin H."/>
            <person name="Smailus D."/>
            <person name="Siddiqui A.S."/>
            <person name="Marra M.A."/>
            <person name="Jones S.J.M."/>
            <person name="Holt R."/>
            <person name="Brinkman F.S.L."/>
            <person name="Miyauchi K."/>
            <person name="Fukuda M."/>
            <person name="Davies J.E."/>
            <person name="Mohn W.W."/>
            <person name="Eltis L.D."/>
        </authorList>
    </citation>
    <scope>NUCLEOTIDE SEQUENCE [LARGE SCALE GENOMIC DNA]</scope>
    <source>
        <strain evidence="3">RHA1</strain>
    </source>
</reference>
<keyword evidence="2" id="KW-0614">Plasmid</keyword>
<organism evidence="2 3">
    <name type="scientific">Rhodococcus jostii (strain RHA1)</name>
    <dbReference type="NCBI Taxonomy" id="101510"/>
    <lineage>
        <taxon>Bacteria</taxon>
        <taxon>Bacillati</taxon>
        <taxon>Actinomycetota</taxon>
        <taxon>Actinomycetes</taxon>
        <taxon>Mycobacteriales</taxon>
        <taxon>Nocardiaceae</taxon>
        <taxon>Rhodococcus</taxon>
    </lineage>
</organism>
<protein>
    <submittedName>
        <fullName evidence="2">Uncharacterized protein</fullName>
    </submittedName>
</protein>
<feature type="compositionally biased region" description="Basic and acidic residues" evidence="1">
    <location>
        <begin position="52"/>
        <end position="77"/>
    </location>
</feature>
<sequence>MIAHHRCSRSAVPTPQPADSTVPSRPAVSSSPRRALEYPRASVPSPGRRGRHDADDRPLRVYKPDDTVARTLSDRRHWGAQSR</sequence>
<dbReference type="EMBL" id="CP000432">
    <property type="protein sequence ID" value="ABH00192.1"/>
    <property type="molecule type" value="Genomic_DNA"/>
</dbReference>
<evidence type="ECO:0000313" key="3">
    <source>
        <dbReference type="Proteomes" id="UP000008710"/>
    </source>
</evidence>
<name>Q0RWZ4_RHOJR</name>
<accession>Q0RWZ4</accession>
<evidence type="ECO:0000313" key="2">
    <source>
        <dbReference type="EMBL" id="ABH00192.1"/>
    </source>
</evidence>
<gene>
    <name evidence="2" type="ordered locus">RHA1_ro09149</name>
</gene>